<dbReference type="PANTHER" id="PTHR12992:SF11">
    <property type="entry name" value="MITOCHONDRIAL COENZYME A DIPHOSPHATASE NUDT8"/>
    <property type="match status" value="1"/>
</dbReference>
<dbReference type="InterPro" id="IPR000086">
    <property type="entry name" value="NUDIX_hydrolase_dom"/>
</dbReference>
<keyword evidence="5" id="KW-0460">Magnesium</keyword>
<dbReference type="GO" id="GO:0010945">
    <property type="term" value="F:coenzyme A diphosphatase activity"/>
    <property type="evidence" value="ECO:0007669"/>
    <property type="project" value="InterPro"/>
</dbReference>
<sequence length="339" mass="34999">MPRASPAPLADTGRLASRVEGLGFRVTPSTLHAMLARGARAAQRASAAVATAAGSSWRWRPAAKAFTATLVTVPIAVEAGSQVAAYAGALLNPADLTRITSDLAAKPRATIAGPQVPRAAAVLVPLCHDLHGVPHVLFTVRADDFGEQHAGFPGGARDPGDAAAVAAAVRDARVELGLDDAFAPQILGLTSDCADVPRQTAWTPVVAYLGTVDLAAMTSRMESRRETGGDDIDGGGVGSLSLDVDGSVVVKMRGRSPTLMALPLAHLLSKESIEARVVPGVGPMPVFNASCAPGGAPLQIWGLTAQILHAVMRVVVGARPEYRDALYEPFMRTFKSAGG</sequence>
<keyword evidence="6" id="KW-0464">Manganese</keyword>
<evidence type="ECO:0000256" key="2">
    <source>
        <dbReference type="ARBA" id="ARBA00001946"/>
    </source>
</evidence>
<dbReference type="GO" id="GO:0046872">
    <property type="term" value="F:metal ion binding"/>
    <property type="evidence" value="ECO:0007669"/>
    <property type="project" value="UniProtKB-KW"/>
</dbReference>
<comment type="cofactor">
    <cofactor evidence="1">
        <name>Mn(2+)</name>
        <dbReference type="ChEBI" id="CHEBI:29035"/>
    </cofactor>
</comment>
<dbReference type="AlphaFoldDB" id="A0A7S0SNU9"/>
<evidence type="ECO:0000259" key="7">
    <source>
        <dbReference type="PROSITE" id="PS51462"/>
    </source>
</evidence>
<name>A0A7S0SNU9_9CHLO</name>
<dbReference type="PROSITE" id="PS51462">
    <property type="entry name" value="NUDIX"/>
    <property type="match status" value="1"/>
</dbReference>
<dbReference type="InterPro" id="IPR045121">
    <property type="entry name" value="CoAse"/>
</dbReference>
<keyword evidence="3" id="KW-0479">Metal-binding</keyword>
<organism evidence="8">
    <name type="scientific">Mantoniella antarctica</name>
    <dbReference type="NCBI Taxonomy" id="81844"/>
    <lineage>
        <taxon>Eukaryota</taxon>
        <taxon>Viridiplantae</taxon>
        <taxon>Chlorophyta</taxon>
        <taxon>Mamiellophyceae</taxon>
        <taxon>Mamiellales</taxon>
        <taxon>Mamiellaceae</taxon>
        <taxon>Mantoniella</taxon>
    </lineage>
</organism>
<evidence type="ECO:0000256" key="4">
    <source>
        <dbReference type="ARBA" id="ARBA00022801"/>
    </source>
</evidence>
<accession>A0A7S0SNU9</accession>
<dbReference type="SUPFAM" id="SSF55811">
    <property type="entry name" value="Nudix"/>
    <property type="match status" value="1"/>
</dbReference>
<keyword evidence="4" id="KW-0378">Hydrolase</keyword>
<evidence type="ECO:0000256" key="1">
    <source>
        <dbReference type="ARBA" id="ARBA00001936"/>
    </source>
</evidence>
<protein>
    <recommendedName>
        <fullName evidence="7">Nudix hydrolase domain-containing protein</fullName>
    </recommendedName>
</protein>
<gene>
    <name evidence="8" type="ORF">MANT1106_LOCUS15237</name>
</gene>
<evidence type="ECO:0000256" key="5">
    <source>
        <dbReference type="ARBA" id="ARBA00022842"/>
    </source>
</evidence>
<proteinExistence type="predicted"/>
<dbReference type="InterPro" id="IPR015797">
    <property type="entry name" value="NUDIX_hydrolase-like_dom_sf"/>
</dbReference>
<reference evidence="8" key="1">
    <citation type="submission" date="2021-01" db="EMBL/GenBank/DDBJ databases">
        <authorList>
            <person name="Corre E."/>
            <person name="Pelletier E."/>
            <person name="Niang G."/>
            <person name="Scheremetjew M."/>
            <person name="Finn R."/>
            <person name="Kale V."/>
            <person name="Holt S."/>
            <person name="Cochrane G."/>
            <person name="Meng A."/>
            <person name="Brown T."/>
            <person name="Cohen L."/>
        </authorList>
    </citation>
    <scope>NUCLEOTIDE SEQUENCE</scope>
    <source>
        <strain evidence="8">SL-175</strain>
    </source>
</reference>
<dbReference type="Gene3D" id="3.90.79.10">
    <property type="entry name" value="Nucleoside Triphosphate Pyrophosphohydrolase"/>
    <property type="match status" value="1"/>
</dbReference>
<dbReference type="EMBL" id="HBFC01025180">
    <property type="protein sequence ID" value="CAD8712550.1"/>
    <property type="molecule type" value="Transcribed_RNA"/>
</dbReference>
<comment type="cofactor">
    <cofactor evidence="2">
        <name>Mg(2+)</name>
        <dbReference type="ChEBI" id="CHEBI:18420"/>
    </cofactor>
</comment>
<evidence type="ECO:0000256" key="3">
    <source>
        <dbReference type="ARBA" id="ARBA00022723"/>
    </source>
</evidence>
<dbReference type="PANTHER" id="PTHR12992">
    <property type="entry name" value="NUDIX HYDROLASE"/>
    <property type="match status" value="1"/>
</dbReference>
<evidence type="ECO:0000313" key="8">
    <source>
        <dbReference type="EMBL" id="CAD8712550.1"/>
    </source>
</evidence>
<evidence type="ECO:0000256" key="6">
    <source>
        <dbReference type="ARBA" id="ARBA00023211"/>
    </source>
</evidence>
<feature type="domain" description="Nudix hydrolase" evidence="7">
    <location>
        <begin position="117"/>
        <end position="304"/>
    </location>
</feature>